<dbReference type="Proteomes" id="UP001239111">
    <property type="component" value="Chromosome 3"/>
</dbReference>
<dbReference type="EMBL" id="CM056743">
    <property type="protein sequence ID" value="KAJ8670364.1"/>
    <property type="molecule type" value="Genomic_DNA"/>
</dbReference>
<sequence>MHDDSCIPQQNEPKRLSDQPVTTVDEVKRGRKFTVISETVLFAIKSYDLFNTNGTLKNRGDPVSRNNLEELKGALTPLYTFVSVHQDKNDSRTQYCTSKGINGVEGVKANESEETEEDEEEINDEATKEEITRKGNDIQFQFRLTHEEYVQIELVLVTCANGYCTVKACNAPILIECYKEPEENTEVDFFVTTRGTNGIPHLNKKRQLKGIQRKKIQGELEYLTPRAWRLKKANEMMNKGDPKPPQLYSPQVLSKARQEKLYSKLGLDETLSSLDNFSQMMDDNRYAHFLQPRLIGFDRFWIIYYPEDQIRIGNHYLTVRKARASLDLTGKIIINVNDAPGYTRESLFAATTITVGGGIFPILQWLSKKSTGLFIMNALLRYKRAGGAVPSYMCTDMSIAL</sequence>
<evidence type="ECO:0000313" key="1">
    <source>
        <dbReference type="EMBL" id="KAJ8670364.1"/>
    </source>
</evidence>
<evidence type="ECO:0000313" key="2">
    <source>
        <dbReference type="Proteomes" id="UP001239111"/>
    </source>
</evidence>
<keyword evidence="2" id="KW-1185">Reference proteome</keyword>
<proteinExistence type="predicted"/>
<accession>A0ACC2NGX6</accession>
<name>A0ACC2NGX6_9HYME</name>
<organism evidence="1 2">
    <name type="scientific">Eretmocerus hayati</name>
    <dbReference type="NCBI Taxonomy" id="131215"/>
    <lineage>
        <taxon>Eukaryota</taxon>
        <taxon>Metazoa</taxon>
        <taxon>Ecdysozoa</taxon>
        <taxon>Arthropoda</taxon>
        <taxon>Hexapoda</taxon>
        <taxon>Insecta</taxon>
        <taxon>Pterygota</taxon>
        <taxon>Neoptera</taxon>
        <taxon>Endopterygota</taxon>
        <taxon>Hymenoptera</taxon>
        <taxon>Apocrita</taxon>
        <taxon>Proctotrupomorpha</taxon>
        <taxon>Chalcidoidea</taxon>
        <taxon>Aphelinidae</taxon>
        <taxon>Aphelininae</taxon>
        <taxon>Eretmocerus</taxon>
    </lineage>
</organism>
<gene>
    <name evidence="1" type="ORF">QAD02_001623</name>
</gene>
<comment type="caution">
    <text evidence="1">The sequence shown here is derived from an EMBL/GenBank/DDBJ whole genome shotgun (WGS) entry which is preliminary data.</text>
</comment>
<protein>
    <submittedName>
        <fullName evidence="1">Uncharacterized protein</fullName>
    </submittedName>
</protein>
<reference evidence="1" key="1">
    <citation type="submission" date="2023-04" db="EMBL/GenBank/DDBJ databases">
        <title>A chromosome-level genome assembly of the parasitoid wasp Eretmocerus hayati.</title>
        <authorList>
            <person name="Zhong Y."/>
            <person name="Liu S."/>
            <person name="Liu Y."/>
        </authorList>
    </citation>
    <scope>NUCLEOTIDE SEQUENCE</scope>
    <source>
        <strain evidence="1">ZJU_SS_LIU_2023</strain>
    </source>
</reference>